<keyword evidence="7" id="KW-1185">Reference proteome</keyword>
<dbReference type="Gene3D" id="2.40.30.10">
    <property type="entry name" value="Translation factors"/>
    <property type="match status" value="1"/>
</dbReference>
<evidence type="ECO:0000256" key="1">
    <source>
        <dbReference type="ARBA" id="ARBA00001970"/>
    </source>
</evidence>
<dbReference type="InterPro" id="IPR050415">
    <property type="entry name" value="MRET"/>
</dbReference>
<dbReference type="InterPro" id="IPR017927">
    <property type="entry name" value="FAD-bd_FR_type"/>
</dbReference>
<protein>
    <submittedName>
        <fullName evidence="6">NAD(P)H-flavin reductase</fullName>
    </submittedName>
</protein>
<dbReference type="SUPFAM" id="SSF52343">
    <property type="entry name" value="Ferredoxin reductase-like, C-terminal NADP-linked domain"/>
    <property type="match status" value="1"/>
</dbReference>
<evidence type="ECO:0000256" key="2">
    <source>
        <dbReference type="ARBA" id="ARBA00001974"/>
    </source>
</evidence>
<name>A0ABU1ZZL3_9CORY</name>
<feature type="domain" description="FAD-binding FR-type" evidence="5">
    <location>
        <begin position="147"/>
        <end position="253"/>
    </location>
</feature>
<organism evidence="6 7">
    <name type="scientific">Corynebacterium guangdongense</name>
    <dbReference type="NCBI Taxonomy" id="1783348"/>
    <lineage>
        <taxon>Bacteria</taxon>
        <taxon>Bacillati</taxon>
        <taxon>Actinomycetota</taxon>
        <taxon>Actinomycetes</taxon>
        <taxon>Mycobacteriales</taxon>
        <taxon>Corynebacteriaceae</taxon>
        <taxon>Corynebacterium</taxon>
    </lineage>
</organism>
<keyword evidence="3" id="KW-0408">Iron</keyword>
<keyword evidence="4" id="KW-0411">Iron-sulfur</keyword>
<dbReference type="SUPFAM" id="SSF63380">
    <property type="entry name" value="Riboflavin synthase domain-like"/>
    <property type="match status" value="1"/>
</dbReference>
<dbReference type="InterPro" id="IPR009050">
    <property type="entry name" value="Globin-like_sf"/>
</dbReference>
<keyword evidence="3" id="KW-0001">2Fe-2S</keyword>
<evidence type="ECO:0000256" key="3">
    <source>
        <dbReference type="ARBA" id="ARBA00022714"/>
    </source>
</evidence>
<dbReference type="SUPFAM" id="SSF46458">
    <property type="entry name" value="Globin-like"/>
    <property type="match status" value="1"/>
</dbReference>
<dbReference type="PROSITE" id="PS51384">
    <property type="entry name" value="FAD_FR"/>
    <property type="match status" value="1"/>
</dbReference>
<dbReference type="RefSeq" id="WP_290196012.1">
    <property type="nucleotide sequence ID" value="NZ_CP047654.1"/>
</dbReference>
<dbReference type="InterPro" id="IPR017938">
    <property type="entry name" value="Riboflavin_synthase-like_b-brl"/>
</dbReference>
<reference evidence="6" key="1">
    <citation type="submission" date="2023-07" db="EMBL/GenBank/DDBJ databases">
        <title>Sequencing the genomes of 1000 actinobacteria strains.</title>
        <authorList>
            <person name="Klenk H.-P."/>
        </authorList>
    </citation>
    <scope>NUCLEOTIDE SEQUENCE</scope>
    <source>
        <strain evidence="6">DSM 107476</strain>
    </source>
</reference>
<dbReference type="PANTHER" id="PTHR47354">
    <property type="entry name" value="NADH OXIDOREDUCTASE HCR"/>
    <property type="match status" value="1"/>
</dbReference>
<evidence type="ECO:0000259" key="5">
    <source>
        <dbReference type="PROSITE" id="PS51384"/>
    </source>
</evidence>
<dbReference type="Proteomes" id="UP001180840">
    <property type="component" value="Unassembled WGS sequence"/>
</dbReference>
<gene>
    <name evidence="6" type="ORF">J2S39_002055</name>
</gene>
<dbReference type="Gene3D" id="1.10.490.10">
    <property type="entry name" value="Globins"/>
    <property type="match status" value="1"/>
</dbReference>
<evidence type="ECO:0000313" key="7">
    <source>
        <dbReference type="Proteomes" id="UP001180840"/>
    </source>
</evidence>
<comment type="cofactor">
    <cofactor evidence="1">
        <name>heme b</name>
        <dbReference type="ChEBI" id="CHEBI:60344"/>
    </cofactor>
</comment>
<accession>A0ABU1ZZL3</accession>
<dbReference type="EMBL" id="JAVDXZ010000001">
    <property type="protein sequence ID" value="MDR7330379.1"/>
    <property type="molecule type" value="Genomic_DNA"/>
</dbReference>
<dbReference type="Gene3D" id="3.40.50.80">
    <property type="entry name" value="Nucleotide-binding domain of ferredoxin-NADP reductase (FNR) module"/>
    <property type="match status" value="1"/>
</dbReference>
<dbReference type="PANTHER" id="PTHR47354:SF5">
    <property type="entry name" value="PROTEIN RFBI"/>
    <property type="match status" value="1"/>
</dbReference>
<sequence length="394" mass="42962">MSDTPASFAPLAGLLREHAEEFRVLAQQRLYTRELQARQLFPMRDADAHTQLAPSLAWVLERSTPGARIPDEVLARMRRVGLAHRRHGFPAELYRDFGQALTETLRELAGRHGGVDKGLLDAAERAVGGVVTAMSSSARTADVAGIPAAWIGEVSQVRRVTRRLAVVHLESGLPFDYRAGQSLPVSSGYLPGIWRMLTPATPPNEYGTLELHVRLVEEGRASQFLATPRPGDLWSFGAGRDGVSLPEGPCTIVAYGTGLAAAKALILDRLGTRRAPVHLILAAEYPAELYDWDVMSTLAAQLDWLKVTPVSRFGHNPWALRAAAPGPVPEIGGTVAEFVDSWLDPARLGDQEVMVLGPAAEVDATIVRLSFRGLAWSRISMLRYDEGVPWPRPL</sequence>
<evidence type="ECO:0000313" key="6">
    <source>
        <dbReference type="EMBL" id="MDR7330379.1"/>
    </source>
</evidence>
<dbReference type="InterPro" id="IPR008333">
    <property type="entry name" value="Cbr1-like_FAD-bd_dom"/>
</dbReference>
<dbReference type="Pfam" id="PF00970">
    <property type="entry name" value="FAD_binding_6"/>
    <property type="match status" value="1"/>
</dbReference>
<proteinExistence type="predicted"/>
<keyword evidence="3" id="KW-0479">Metal-binding</keyword>
<comment type="caution">
    <text evidence="6">The sequence shown here is derived from an EMBL/GenBank/DDBJ whole genome shotgun (WGS) entry which is preliminary data.</text>
</comment>
<comment type="cofactor">
    <cofactor evidence="2">
        <name>FAD</name>
        <dbReference type="ChEBI" id="CHEBI:57692"/>
    </cofactor>
</comment>
<dbReference type="InterPro" id="IPR039261">
    <property type="entry name" value="FNR_nucleotide-bd"/>
</dbReference>
<evidence type="ECO:0000256" key="4">
    <source>
        <dbReference type="ARBA" id="ARBA00023014"/>
    </source>
</evidence>
<dbReference type="InterPro" id="IPR012292">
    <property type="entry name" value="Globin/Proto"/>
</dbReference>